<dbReference type="EMBL" id="CALNXI010000592">
    <property type="protein sequence ID" value="CAH3029792.1"/>
    <property type="molecule type" value="Genomic_DNA"/>
</dbReference>
<dbReference type="Pfam" id="PF07004">
    <property type="entry name" value="SHIPPO-rpt"/>
    <property type="match status" value="5"/>
</dbReference>
<dbReference type="PANTHER" id="PTHR21580">
    <property type="entry name" value="SHIPPO-1-RELATED"/>
    <property type="match status" value="1"/>
</dbReference>
<protein>
    <recommendedName>
        <fullName evidence="3">Outer dense fiber protein 3</fullName>
    </recommendedName>
</protein>
<evidence type="ECO:0000313" key="2">
    <source>
        <dbReference type="Proteomes" id="UP001159427"/>
    </source>
</evidence>
<organism evidence="1 2">
    <name type="scientific">Porites evermanni</name>
    <dbReference type="NCBI Taxonomy" id="104178"/>
    <lineage>
        <taxon>Eukaryota</taxon>
        <taxon>Metazoa</taxon>
        <taxon>Cnidaria</taxon>
        <taxon>Anthozoa</taxon>
        <taxon>Hexacorallia</taxon>
        <taxon>Scleractinia</taxon>
        <taxon>Fungiina</taxon>
        <taxon>Poritidae</taxon>
        <taxon>Porites</taxon>
    </lineage>
</organism>
<comment type="caution">
    <text evidence="1">The sequence shown here is derived from an EMBL/GenBank/DDBJ whole genome shotgun (WGS) entry which is preliminary data.</text>
</comment>
<dbReference type="InterPro" id="IPR051291">
    <property type="entry name" value="CIMAP"/>
</dbReference>
<reference evidence="1 2" key="1">
    <citation type="submission" date="2022-05" db="EMBL/GenBank/DDBJ databases">
        <authorList>
            <consortium name="Genoscope - CEA"/>
            <person name="William W."/>
        </authorList>
    </citation>
    <scope>NUCLEOTIDE SEQUENCE [LARGE SCALE GENOMIC DNA]</scope>
</reference>
<sequence>MARNEEVETSAESNENKEEKVIQIGAKCRGPGPAKYLLPGTVGIKQHDIRLKRCPAFSFGQRHKEFSSSFVPGPKYMFPAYVTRKGKEASPAFSLYSRTADKHHFFTPGPGQYSPEKCHPPHEKRAPCFTIKTRTKYSFKDPTPSPNSYSLPPLIGPKVVSAQSAPAYSLSARSAIGGFSEDLQKTPGPGTYEVTQPNTNKRRMPAYTMNGRNYMPVDSTLKPGPGQHRPEKVVYNKPTAPKFSFGVRHSDYITVPLCTNT</sequence>
<proteinExistence type="predicted"/>
<dbReference type="Proteomes" id="UP001159427">
    <property type="component" value="Unassembled WGS sequence"/>
</dbReference>
<evidence type="ECO:0008006" key="3">
    <source>
        <dbReference type="Google" id="ProtNLM"/>
    </source>
</evidence>
<accession>A0ABN8MNX8</accession>
<evidence type="ECO:0000313" key="1">
    <source>
        <dbReference type="EMBL" id="CAH3029792.1"/>
    </source>
</evidence>
<keyword evidence="2" id="KW-1185">Reference proteome</keyword>
<name>A0ABN8MNX8_9CNID</name>
<dbReference type="InterPro" id="IPR010736">
    <property type="entry name" value="SHIPPO-rpt"/>
</dbReference>
<dbReference type="PANTHER" id="PTHR21580:SF28">
    <property type="entry name" value="BOREALIN N-TERMINAL DOMAIN-CONTAINING PROTEIN-RELATED"/>
    <property type="match status" value="1"/>
</dbReference>
<gene>
    <name evidence="1" type="ORF">PEVE_00036766</name>
</gene>